<dbReference type="CDD" id="cd08055">
    <property type="entry name" value="gp15"/>
    <property type="match status" value="1"/>
</dbReference>
<dbReference type="EMBL" id="JDRY01000022">
    <property type="protein sequence ID" value="KGN00318.1"/>
    <property type="molecule type" value="Genomic_DNA"/>
</dbReference>
<reference evidence="1 2" key="1">
    <citation type="submission" date="2014-01" db="EMBL/GenBank/DDBJ databases">
        <title>Plasmidome dynamics in the species complex Clostridium novyi sensu lato converts strains of independent lineages into distinctly different pathogens.</title>
        <authorList>
            <person name="Skarin H."/>
            <person name="Segerman B."/>
        </authorList>
    </citation>
    <scope>NUCLEOTIDE SEQUENCE [LARGE SCALE GENOMIC DNA]</scope>
    <source>
        <strain evidence="1 2">DC5</strain>
    </source>
</reference>
<evidence type="ECO:0000313" key="2">
    <source>
        <dbReference type="Proteomes" id="UP000030014"/>
    </source>
</evidence>
<dbReference type="InterPro" id="IPR053746">
    <property type="entry name" value="Viral_HT_Connector_Assembly"/>
</dbReference>
<comment type="caution">
    <text evidence="1">The sequence shown here is derived from an EMBL/GenBank/DDBJ whole genome shotgun (WGS) entry which is preliminary data.</text>
</comment>
<sequence>MLQLDKLKSLLGISKDDNTKDIYLEFVLDDIFQIIKDYCHIKEVPEELNNTVLKMAIDLYRNQNLGEEETSIGPISSITEGDTSISYRSSANEFKDSLLNDYKSQLNRYRKLVW</sequence>
<accession>A0A0A0IH68</accession>
<name>A0A0A0IH68_CLOBO</name>
<protein>
    <recommendedName>
        <fullName evidence="3">Phage protein</fullName>
    </recommendedName>
</protein>
<evidence type="ECO:0008006" key="3">
    <source>
        <dbReference type="Google" id="ProtNLM"/>
    </source>
</evidence>
<gene>
    <name evidence="1" type="ORF">Z955_03810</name>
</gene>
<dbReference type="AlphaFoldDB" id="A0A0A0IH68"/>
<dbReference type="RefSeq" id="WP_039259224.1">
    <property type="nucleotide sequence ID" value="NZ_JDRY01000022.1"/>
</dbReference>
<proteinExistence type="predicted"/>
<dbReference type="InterPro" id="IPR021146">
    <property type="entry name" value="Phage_gp6-like_head-tail"/>
</dbReference>
<evidence type="ECO:0000313" key="1">
    <source>
        <dbReference type="EMBL" id="KGN00318.1"/>
    </source>
</evidence>
<dbReference type="Proteomes" id="UP000030014">
    <property type="component" value="Unassembled WGS sequence"/>
</dbReference>
<dbReference type="Gene3D" id="1.10.246.150">
    <property type="match status" value="1"/>
</dbReference>
<dbReference type="Pfam" id="PF05135">
    <property type="entry name" value="Phage_connect_1"/>
    <property type="match status" value="1"/>
</dbReference>
<organism evidence="1 2">
    <name type="scientific">Clostridium botulinum C/D str. DC5</name>
    <dbReference type="NCBI Taxonomy" id="1443128"/>
    <lineage>
        <taxon>Bacteria</taxon>
        <taxon>Bacillati</taxon>
        <taxon>Bacillota</taxon>
        <taxon>Clostridia</taxon>
        <taxon>Eubacteriales</taxon>
        <taxon>Clostridiaceae</taxon>
        <taxon>Clostridium</taxon>
    </lineage>
</organism>